<evidence type="ECO:0000256" key="1">
    <source>
        <dbReference type="SAM" id="Phobius"/>
    </source>
</evidence>
<organism evidence="2 3">
    <name type="scientific">Scopulibacillus cellulosilyticus</name>
    <dbReference type="NCBI Taxonomy" id="2665665"/>
    <lineage>
        <taxon>Bacteria</taxon>
        <taxon>Bacillati</taxon>
        <taxon>Bacillota</taxon>
        <taxon>Bacilli</taxon>
        <taxon>Bacillales</taxon>
        <taxon>Sporolactobacillaceae</taxon>
        <taxon>Scopulibacillus</taxon>
    </lineage>
</organism>
<reference evidence="3" key="1">
    <citation type="journal article" date="2019" name="Int. J. Syst. Evol. Microbiol.">
        <title>The Global Catalogue of Microorganisms (GCM) 10K type strain sequencing project: providing services to taxonomists for standard genome sequencing and annotation.</title>
        <authorList>
            <consortium name="The Broad Institute Genomics Platform"/>
            <consortium name="The Broad Institute Genome Sequencing Center for Infectious Disease"/>
            <person name="Wu L."/>
            <person name="Ma J."/>
        </authorList>
    </citation>
    <scope>NUCLEOTIDE SEQUENCE [LARGE SCALE GENOMIC DNA]</scope>
    <source>
        <strain evidence="3">CGMCC 1.16305</strain>
    </source>
</reference>
<keyword evidence="3" id="KW-1185">Reference proteome</keyword>
<comment type="caution">
    <text evidence="2">The sequence shown here is derived from an EMBL/GenBank/DDBJ whole genome shotgun (WGS) entry which is preliminary data.</text>
</comment>
<feature type="transmembrane region" description="Helical" evidence="1">
    <location>
        <begin position="59"/>
        <end position="82"/>
    </location>
</feature>
<keyword evidence="1" id="KW-1133">Transmembrane helix</keyword>
<evidence type="ECO:0008006" key="4">
    <source>
        <dbReference type="Google" id="ProtNLM"/>
    </source>
</evidence>
<accession>A0ABW2PTK7</accession>
<gene>
    <name evidence="2" type="ORF">ACFQRG_07015</name>
</gene>
<name>A0ABW2PTK7_9BACL</name>
<protein>
    <recommendedName>
        <fullName evidence="4">DUF3784 domain-containing protein</fullName>
    </recommendedName>
</protein>
<dbReference type="EMBL" id="JBHTCO010000005">
    <property type="protein sequence ID" value="MFC7392734.1"/>
    <property type="molecule type" value="Genomic_DNA"/>
</dbReference>
<feature type="transmembrane region" description="Helical" evidence="1">
    <location>
        <begin position="6"/>
        <end position="24"/>
    </location>
</feature>
<evidence type="ECO:0000313" key="2">
    <source>
        <dbReference type="EMBL" id="MFC7392734.1"/>
    </source>
</evidence>
<dbReference type="Proteomes" id="UP001596505">
    <property type="component" value="Unassembled WGS sequence"/>
</dbReference>
<dbReference type="RefSeq" id="WP_380965148.1">
    <property type="nucleotide sequence ID" value="NZ_JBHTCO010000005.1"/>
</dbReference>
<keyword evidence="1" id="KW-0472">Membrane</keyword>
<keyword evidence="1" id="KW-0812">Transmembrane</keyword>
<evidence type="ECO:0000313" key="3">
    <source>
        <dbReference type="Proteomes" id="UP001596505"/>
    </source>
</evidence>
<sequence>MNAVINTLSIVWGLIILIIFFLKLKNKDFKEYKEKSEGVDEGFPLLVISNWVLRKTPIVFIKGVVLTFGLIFLLIGLAGFLADK</sequence>
<proteinExistence type="predicted"/>